<organism evidence="5">
    <name type="scientific">Drosophila grimshawi</name>
    <name type="common">Hawaiian fruit fly</name>
    <name type="synonym">Idiomyia grimshawi</name>
    <dbReference type="NCBI Taxonomy" id="7222"/>
    <lineage>
        <taxon>Eukaryota</taxon>
        <taxon>Metazoa</taxon>
        <taxon>Ecdysozoa</taxon>
        <taxon>Arthropoda</taxon>
        <taxon>Hexapoda</taxon>
        <taxon>Insecta</taxon>
        <taxon>Pterygota</taxon>
        <taxon>Neoptera</taxon>
        <taxon>Endopterygota</taxon>
        <taxon>Diptera</taxon>
        <taxon>Brachycera</taxon>
        <taxon>Muscomorpha</taxon>
        <taxon>Ephydroidea</taxon>
        <taxon>Drosophilidae</taxon>
        <taxon>Drosophila</taxon>
        <taxon>Hawaiian Drosophila</taxon>
    </lineage>
</organism>
<dbReference type="HOGENOM" id="CLU_176518_0_0_1"/>
<dbReference type="Gene3D" id="2.60.120.620">
    <property type="entry name" value="q2cbj1_9rhob like domain"/>
    <property type="match status" value="1"/>
</dbReference>
<keyword evidence="2" id="KW-0847">Vitamin C</keyword>
<dbReference type="GO" id="GO:0005783">
    <property type="term" value="C:endoplasmic reticulum"/>
    <property type="evidence" value="ECO:0007669"/>
    <property type="project" value="TreeGrafter"/>
</dbReference>
<evidence type="ECO:0000256" key="3">
    <source>
        <dbReference type="ARBA" id="ARBA00023004"/>
    </source>
</evidence>
<dbReference type="GO" id="GO:0031418">
    <property type="term" value="F:L-ascorbic acid binding"/>
    <property type="evidence" value="ECO:0007669"/>
    <property type="project" value="UniProtKB-KW"/>
</dbReference>
<evidence type="ECO:0000256" key="2">
    <source>
        <dbReference type="ARBA" id="ARBA00022896"/>
    </source>
</evidence>
<sequence length="83" mass="9311">MSDVQQGGATVFTSLRTALWPKKGTAAFWMNLHRSGEGDARTRHAACPVLTGSKWVSNKWIHERGQEFRRPCALEEDHGDFAI</sequence>
<dbReference type="PANTHER" id="PTHR10869:SF244">
    <property type="entry name" value="PROLYL 4-HYDROXYLASE SUBUNIT ALPHA-2"/>
    <property type="match status" value="1"/>
</dbReference>
<dbReference type="PANTHER" id="PTHR10869">
    <property type="entry name" value="PROLYL 4-HYDROXYLASE ALPHA SUBUNIT"/>
    <property type="match status" value="1"/>
</dbReference>
<dbReference type="PhylomeDB" id="B4K173"/>
<dbReference type="InterPro" id="IPR045054">
    <property type="entry name" value="P4HA-like"/>
</dbReference>
<gene>
    <name evidence="4" type="primary">Dgri\GH12976</name>
    <name evidence="4" type="ORF">Dgri_GH12976</name>
</gene>
<name>B4K173_DROGR</name>
<dbReference type="OrthoDB" id="420380at2759"/>
<reference evidence="4 5" key="1">
    <citation type="journal article" date="2007" name="Nature">
        <title>Evolution of genes and genomes on the Drosophila phylogeny.</title>
        <authorList>
            <consortium name="Drosophila 12 Genomes Consortium"/>
            <person name="Clark A.G."/>
            <person name="Eisen M.B."/>
            <person name="Smith D.R."/>
            <person name="Bergman C.M."/>
            <person name="Oliver B."/>
            <person name="Markow T.A."/>
            <person name="Kaufman T.C."/>
            <person name="Kellis M."/>
            <person name="Gelbart W."/>
            <person name="Iyer V.N."/>
            <person name="Pollard D.A."/>
            <person name="Sackton T.B."/>
            <person name="Larracuente A.M."/>
            <person name="Singh N.D."/>
            <person name="Abad J.P."/>
            <person name="Abt D.N."/>
            <person name="Adryan B."/>
            <person name="Aguade M."/>
            <person name="Akashi H."/>
            <person name="Anderson W.W."/>
            <person name="Aquadro C.F."/>
            <person name="Ardell D.H."/>
            <person name="Arguello R."/>
            <person name="Artieri C.G."/>
            <person name="Barbash D.A."/>
            <person name="Barker D."/>
            <person name="Barsanti P."/>
            <person name="Batterham P."/>
            <person name="Batzoglou S."/>
            <person name="Begun D."/>
            <person name="Bhutkar A."/>
            <person name="Blanco E."/>
            <person name="Bosak S.A."/>
            <person name="Bradley R.K."/>
            <person name="Brand A.D."/>
            <person name="Brent M.R."/>
            <person name="Brooks A.N."/>
            <person name="Brown R.H."/>
            <person name="Butlin R.K."/>
            <person name="Caggese C."/>
            <person name="Calvi B.R."/>
            <person name="Bernardo de Carvalho A."/>
            <person name="Caspi A."/>
            <person name="Castrezana S."/>
            <person name="Celniker S.E."/>
            <person name="Chang J.L."/>
            <person name="Chapple C."/>
            <person name="Chatterji S."/>
            <person name="Chinwalla A."/>
            <person name="Civetta A."/>
            <person name="Clifton S.W."/>
            <person name="Comeron J.M."/>
            <person name="Costello J.C."/>
            <person name="Coyne J.A."/>
            <person name="Daub J."/>
            <person name="David R.G."/>
            <person name="Delcher A.L."/>
            <person name="Delehaunty K."/>
            <person name="Do C.B."/>
            <person name="Ebling H."/>
            <person name="Edwards K."/>
            <person name="Eickbush T."/>
            <person name="Evans J.D."/>
            <person name="Filipski A."/>
            <person name="Findeiss S."/>
            <person name="Freyhult E."/>
            <person name="Fulton L."/>
            <person name="Fulton R."/>
            <person name="Garcia A.C."/>
            <person name="Gardiner A."/>
            <person name="Garfield D.A."/>
            <person name="Garvin B.E."/>
            <person name="Gibson G."/>
            <person name="Gilbert D."/>
            <person name="Gnerre S."/>
            <person name="Godfrey J."/>
            <person name="Good R."/>
            <person name="Gotea V."/>
            <person name="Gravely B."/>
            <person name="Greenberg A.J."/>
            <person name="Griffiths-Jones S."/>
            <person name="Gross S."/>
            <person name="Guigo R."/>
            <person name="Gustafson E.A."/>
            <person name="Haerty W."/>
            <person name="Hahn M.W."/>
            <person name="Halligan D.L."/>
            <person name="Halpern A.L."/>
            <person name="Halter G.M."/>
            <person name="Han M.V."/>
            <person name="Heger A."/>
            <person name="Hillier L."/>
            <person name="Hinrichs A.S."/>
            <person name="Holmes I."/>
            <person name="Hoskins R.A."/>
            <person name="Hubisz M.J."/>
            <person name="Hultmark D."/>
            <person name="Huntley M.A."/>
            <person name="Jaffe D.B."/>
            <person name="Jagadeeshan S."/>
            <person name="Jeck W.R."/>
            <person name="Johnson J."/>
            <person name="Jones C.D."/>
            <person name="Jordan W.C."/>
            <person name="Karpen G.H."/>
            <person name="Kataoka E."/>
            <person name="Keightley P.D."/>
            <person name="Kheradpour P."/>
            <person name="Kirkness E.F."/>
            <person name="Koerich L.B."/>
            <person name="Kristiansen K."/>
            <person name="Kudrna D."/>
            <person name="Kulathinal R.J."/>
            <person name="Kumar S."/>
            <person name="Kwok R."/>
            <person name="Lander E."/>
            <person name="Langley C.H."/>
            <person name="Lapoint R."/>
            <person name="Lazzaro B.P."/>
            <person name="Lee S.J."/>
            <person name="Levesque L."/>
            <person name="Li R."/>
            <person name="Lin C.F."/>
            <person name="Lin M.F."/>
            <person name="Lindblad-Toh K."/>
            <person name="Llopart A."/>
            <person name="Long M."/>
            <person name="Low L."/>
            <person name="Lozovsky E."/>
            <person name="Lu J."/>
            <person name="Luo M."/>
            <person name="Machado C.A."/>
            <person name="Makalowski W."/>
            <person name="Marzo M."/>
            <person name="Matsuda M."/>
            <person name="Matzkin L."/>
            <person name="McAllister B."/>
            <person name="McBride C.S."/>
            <person name="McKernan B."/>
            <person name="McKernan K."/>
            <person name="Mendez-Lago M."/>
            <person name="Minx P."/>
            <person name="Mollenhauer M.U."/>
            <person name="Montooth K."/>
            <person name="Mount S.M."/>
            <person name="Mu X."/>
            <person name="Myers E."/>
            <person name="Negre B."/>
            <person name="Newfeld S."/>
            <person name="Nielsen R."/>
            <person name="Noor M.A."/>
            <person name="O'Grady P."/>
            <person name="Pachter L."/>
            <person name="Papaceit M."/>
            <person name="Parisi M.J."/>
            <person name="Parisi M."/>
            <person name="Parts L."/>
            <person name="Pedersen J.S."/>
            <person name="Pesole G."/>
            <person name="Phillippy A.M."/>
            <person name="Ponting C.P."/>
            <person name="Pop M."/>
            <person name="Porcelli D."/>
            <person name="Powell J.R."/>
            <person name="Prohaska S."/>
            <person name="Pruitt K."/>
            <person name="Puig M."/>
            <person name="Quesneville H."/>
            <person name="Ram K.R."/>
            <person name="Rand D."/>
            <person name="Rasmussen M.D."/>
            <person name="Reed L.K."/>
            <person name="Reenan R."/>
            <person name="Reily A."/>
            <person name="Remington K.A."/>
            <person name="Rieger T.T."/>
            <person name="Ritchie M.G."/>
            <person name="Robin C."/>
            <person name="Rogers Y.H."/>
            <person name="Rohde C."/>
            <person name="Rozas J."/>
            <person name="Rubenfield M.J."/>
            <person name="Ruiz A."/>
            <person name="Russo S."/>
            <person name="Salzberg S.L."/>
            <person name="Sanchez-Gracia A."/>
            <person name="Saranga D.J."/>
            <person name="Sato H."/>
            <person name="Schaeffer S.W."/>
            <person name="Schatz M.C."/>
            <person name="Schlenke T."/>
            <person name="Schwartz R."/>
            <person name="Segarra C."/>
            <person name="Singh R.S."/>
            <person name="Sirot L."/>
            <person name="Sirota M."/>
            <person name="Sisneros N.B."/>
            <person name="Smith C.D."/>
            <person name="Smith T.F."/>
            <person name="Spieth J."/>
            <person name="Stage D.E."/>
            <person name="Stark A."/>
            <person name="Stephan W."/>
            <person name="Strausberg R.L."/>
            <person name="Strempel S."/>
            <person name="Sturgill D."/>
            <person name="Sutton G."/>
            <person name="Sutton G.G."/>
            <person name="Tao W."/>
            <person name="Teichmann S."/>
            <person name="Tobari Y.N."/>
            <person name="Tomimura Y."/>
            <person name="Tsolas J.M."/>
            <person name="Valente V.L."/>
            <person name="Venter E."/>
            <person name="Venter J.C."/>
            <person name="Vicario S."/>
            <person name="Vieira F.G."/>
            <person name="Vilella A.J."/>
            <person name="Villasante A."/>
            <person name="Walenz B."/>
            <person name="Wang J."/>
            <person name="Wasserman M."/>
            <person name="Watts T."/>
            <person name="Wilson D."/>
            <person name="Wilson R.K."/>
            <person name="Wing R.A."/>
            <person name="Wolfner M.F."/>
            <person name="Wong A."/>
            <person name="Wong G.K."/>
            <person name="Wu C.I."/>
            <person name="Wu G."/>
            <person name="Yamamoto D."/>
            <person name="Yang H.P."/>
            <person name="Yang S.P."/>
            <person name="Yorke J.A."/>
            <person name="Yoshida K."/>
            <person name="Zdobnov E."/>
            <person name="Zhang P."/>
            <person name="Zhang Y."/>
            <person name="Zimin A.V."/>
            <person name="Baldwin J."/>
            <person name="Abdouelleil A."/>
            <person name="Abdulkadir J."/>
            <person name="Abebe A."/>
            <person name="Abera B."/>
            <person name="Abreu J."/>
            <person name="Acer S.C."/>
            <person name="Aftuck L."/>
            <person name="Alexander A."/>
            <person name="An P."/>
            <person name="Anderson E."/>
            <person name="Anderson S."/>
            <person name="Arachi H."/>
            <person name="Azer M."/>
            <person name="Bachantsang P."/>
            <person name="Barry A."/>
            <person name="Bayul T."/>
            <person name="Berlin A."/>
            <person name="Bessette D."/>
            <person name="Bloom T."/>
            <person name="Blye J."/>
            <person name="Boguslavskiy L."/>
            <person name="Bonnet C."/>
            <person name="Boukhgalter B."/>
            <person name="Bourzgui I."/>
            <person name="Brown A."/>
            <person name="Cahill P."/>
            <person name="Channer S."/>
            <person name="Cheshatsang Y."/>
            <person name="Chuda L."/>
            <person name="Citroen M."/>
            <person name="Collymore A."/>
            <person name="Cooke P."/>
            <person name="Costello M."/>
            <person name="D'Aco K."/>
            <person name="Daza R."/>
            <person name="De Haan G."/>
            <person name="DeGray S."/>
            <person name="DeMaso C."/>
            <person name="Dhargay N."/>
            <person name="Dooley K."/>
            <person name="Dooley E."/>
            <person name="Doricent M."/>
            <person name="Dorje P."/>
            <person name="Dorjee K."/>
            <person name="Dupes A."/>
            <person name="Elong R."/>
            <person name="Falk J."/>
            <person name="Farina A."/>
            <person name="Faro S."/>
            <person name="Ferguson D."/>
            <person name="Fisher S."/>
            <person name="Foley C.D."/>
            <person name="Franke A."/>
            <person name="Friedrich D."/>
            <person name="Gadbois L."/>
            <person name="Gearin G."/>
            <person name="Gearin C.R."/>
            <person name="Giannoukos G."/>
            <person name="Goode T."/>
            <person name="Graham J."/>
            <person name="Grandbois E."/>
            <person name="Grewal S."/>
            <person name="Gyaltsen K."/>
            <person name="Hafez N."/>
            <person name="Hagos B."/>
            <person name="Hall J."/>
            <person name="Henson C."/>
            <person name="Hollinger A."/>
            <person name="Honan T."/>
            <person name="Huard M.D."/>
            <person name="Hughes L."/>
            <person name="Hurhula B."/>
            <person name="Husby M.E."/>
            <person name="Kamat A."/>
            <person name="Kanga B."/>
            <person name="Kashin S."/>
            <person name="Khazanovich D."/>
            <person name="Kisner P."/>
            <person name="Lance K."/>
            <person name="Lara M."/>
            <person name="Lee W."/>
            <person name="Lennon N."/>
            <person name="Letendre F."/>
            <person name="LeVine R."/>
            <person name="Lipovsky A."/>
            <person name="Liu X."/>
            <person name="Liu J."/>
            <person name="Liu S."/>
            <person name="Lokyitsang T."/>
            <person name="Lokyitsang Y."/>
            <person name="Lubonja R."/>
            <person name="Lui A."/>
            <person name="MacDonald P."/>
            <person name="Magnisalis V."/>
            <person name="Maru K."/>
            <person name="Matthews C."/>
            <person name="McCusker W."/>
            <person name="McDonough S."/>
            <person name="Mehta T."/>
            <person name="Meldrim J."/>
            <person name="Meneus L."/>
            <person name="Mihai O."/>
            <person name="Mihalev A."/>
            <person name="Mihova T."/>
            <person name="Mittelman R."/>
            <person name="Mlenga V."/>
            <person name="Montmayeur A."/>
            <person name="Mulrain L."/>
            <person name="Navidi A."/>
            <person name="Naylor J."/>
            <person name="Negash T."/>
            <person name="Nguyen T."/>
            <person name="Nguyen N."/>
            <person name="Nicol R."/>
            <person name="Norbu C."/>
            <person name="Norbu N."/>
            <person name="Novod N."/>
            <person name="O'Neill B."/>
            <person name="Osman S."/>
            <person name="Markiewicz E."/>
            <person name="Oyono O.L."/>
            <person name="Patti C."/>
            <person name="Phunkhang P."/>
            <person name="Pierre F."/>
            <person name="Priest M."/>
            <person name="Raghuraman S."/>
            <person name="Rege F."/>
            <person name="Reyes R."/>
            <person name="Rise C."/>
            <person name="Rogov P."/>
            <person name="Ross K."/>
            <person name="Ryan E."/>
            <person name="Settipalli S."/>
            <person name="Shea T."/>
            <person name="Sherpa N."/>
            <person name="Shi L."/>
            <person name="Shih D."/>
            <person name="Sparrow T."/>
            <person name="Spaulding J."/>
            <person name="Stalker J."/>
            <person name="Stange-Thomann N."/>
            <person name="Stavropoulos S."/>
            <person name="Stone C."/>
            <person name="Strader C."/>
            <person name="Tesfaye S."/>
            <person name="Thomson T."/>
            <person name="Thoulutsang Y."/>
            <person name="Thoulutsang D."/>
            <person name="Topham K."/>
            <person name="Topping I."/>
            <person name="Tsamla T."/>
            <person name="Vassiliev H."/>
            <person name="Vo A."/>
            <person name="Wangchuk T."/>
            <person name="Wangdi T."/>
            <person name="Weiand M."/>
            <person name="Wilkinson J."/>
            <person name="Wilson A."/>
            <person name="Yadav S."/>
            <person name="Young G."/>
            <person name="Yu Q."/>
            <person name="Zembek L."/>
            <person name="Zhong D."/>
            <person name="Zimmer A."/>
            <person name="Zwirko Z."/>
            <person name="Jaffe D.B."/>
            <person name="Alvarez P."/>
            <person name="Brockman W."/>
            <person name="Butler J."/>
            <person name="Chin C."/>
            <person name="Gnerre S."/>
            <person name="Grabherr M."/>
            <person name="Kleber M."/>
            <person name="Mauceli E."/>
            <person name="MacCallum I."/>
        </authorList>
    </citation>
    <scope>NUCLEOTIDE SEQUENCE [LARGE SCALE GENOMIC DNA]</scope>
    <source>
        <strain evidence="5">Tucson 15287-2541.00</strain>
    </source>
</reference>
<dbReference type="GO" id="GO:0046872">
    <property type="term" value="F:metal ion binding"/>
    <property type="evidence" value="ECO:0007669"/>
    <property type="project" value="UniProtKB-KW"/>
</dbReference>
<dbReference type="Proteomes" id="UP000001070">
    <property type="component" value="Unassembled WGS sequence"/>
</dbReference>
<dbReference type="EMBL" id="CH916844">
    <property type="protein sequence ID" value="EDV90362.1"/>
    <property type="molecule type" value="Genomic_DNA"/>
</dbReference>
<accession>B4K173</accession>
<keyword evidence="3" id="KW-0408">Iron</keyword>
<dbReference type="InParanoid" id="B4K173"/>
<keyword evidence="5" id="KW-1185">Reference proteome</keyword>
<keyword evidence="1" id="KW-0479">Metal-binding</keyword>
<dbReference type="AlphaFoldDB" id="B4K173"/>
<dbReference type="GO" id="GO:0004656">
    <property type="term" value="F:procollagen-proline 4-dioxygenase activity"/>
    <property type="evidence" value="ECO:0007669"/>
    <property type="project" value="TreeGrafter"/>
</dbReference>
<evidence type="ECO:0000256" key="1">
    <source>
        <dbReference type="ARBA" id="ARBA00022723"/>
    </source>
</evidence>
<protein>
    <submittedName>
        <fullName evidence="4">GH12976</fullName>
    </submittedName>
</protein>
<evidence type="ECO:0000313" key="4">
    <source>
        <dbReference type="EMBL" id="EDV90362.1"/>
    </source>
</evidence>
<dbReference type="eggNOG" id="KOG1591">
    <property type="taxonomic scope" value="Eukaryota"/>
</dbReference>
<evidence type="ECO:0000313" key="5">
    <source>
        <dbReference type="Proteomes" id="UP000001070"/>
    </source>
</evidence>
<proteinExistence type="predicted"/>